<organism evidence="2 3">
    <name type="scientific">Aquibium pacificus</name>
    <dbReference type="NCBI Taxonomy" id="3153579"/>
    <lineage>
        <taxon>Bacteria</taxon>
        <taxon>Pseudomonadati</taxon>
        <taxon>Pseudomonadota</taxon>
        <taxon>Alphaproteobacteria</taxon>
        <taxon>Hyphomicrobiales</taxon>
        <taxon>Phyllobacteriaceae</taxon>
        <taxon>Aquibium</taxon>
    </lineage>
</organism>
<dbReference type="Gene3D" id="3.30.1780.10">
    <property type="entry name" value="ornithine cyclodeaminase, domain 1"/>
    <property type="match status" value="1"/>
</dbReference>
<keyword evidence="3" id="KW-1185">Reference proteome</keyword>
<evidence type="ECO:0000313" key="2">
    <source>
        <dbReference type="EMBL" id="MEX0405604.1"/>
    </source>
</evidence>
<dbReference type="InterPro" id="IPR003462">
    <property type="entry name" value="ODC_Mu_crystall"/>
</dbReference>
<evidence type="ECO:0000256" key="1">
    <source>
        <dbReference type="ARBA" id="ARBA00008903"/>
    </source>
</evidence>
<protein>
    <submittedName>
        <fullName evidence="2">Ornithine cyclodeaminase family protein</fullName>
    </submittedName>
</protein>
<dbReference type="Gene3D" id="3.40.50.720">
    <property type="entry name" value="NAD(P)-binding Rossmann-like Domain"/>
    <property type="match status" value="1"/>
</dbReference>
<dbReference type="Pfam" id="PF02423">
    <property type="entry name" value="OCD_Mu_crystall"/>
    <property type="match status" value="1"/>
</dbReference>
<dbReference type="Proteomes" id="UP001556692">
    <property type="component" value="Unassembled WGS sequence"/>
</dbReference>
<name>A0ABV3SFU9_9HYPH</name>
<sequence length="327" mass="34429">MRMIDAGEVDRVLNFAGLIETLREAFRDGAVQPVRHHHTIERPDGASSTLLLMPAWNDFQRAGTSDGGFVGVKIVTVSPDNNAIGKPAVMGLYLLLDGRTGEPRALIDGQRLTQWRTACASALAASYLAREDASRLLVIGAGALAPFLAKAHSAVRPINEIRIWNRTPANAGRVAEALSAEGLNATAVTDLAEEIGRADIISSATISTDPLIEGRHLRPGTHVDLVGGFTPAMREADDEAIRRARVFVDTLAGATKEAGDIVQPLASGALSKDAIVSDLFGLTRSEKAGRETGGEITLFKSVGAALEDLAAGIAVYRAVDGPAGPDR</sequence>
<dbReference type="SUPFAM" id="SSF51735">
    <property type="entry name" value="NAD(P)-binding Rossmann-fold domains"/>
    <property type="match status" value="1"/>
</dbReference>
<dbReference type="InterPro" id="IPR023401">
    <property type="entry name" value="ODC_N"/>
</dbReference>
<reference evidence="2 3" key="1">
    <citation type="submission" date="2024-05" db="EMBL/GenBank/DDBJ databases">
        <authorList>
            <person name="Jiang F."/>
        </authorList>
    </citation>
    <scope>NUCLEOTIDE SEQUENCE [LARGE SCALE GENOMIC DNA]</scope>
    <source>
        <strain evidence="2 3">LZ166</strain>
    </source>
</reference>
<dbReference type="InterPro" id="IPR036291">
    <property type="entry name" value="NAD(P)-bd_dom_sf"/>
</dbReference>
<proteinExistence type="inferred from homology"/>
<gene>
    <name evidence="2" type="ORF">ABGN05_08030</name>
</gene>
<dbReference type="EMBL" id="JBDPGJ010000002">
    <property type="protein sequence ID" value="MEX0405604.1"/>
    <property type="molecule type" value="Genomic_DNA"/>
</dbReference>
<comment type="caution">
    <text evidence="2">The sequence shown here is derived from an EMBL/GenBank/DDBJ whole genome shotgun (WGS) entry which is preliminary data.</text>
</comment>
<dbReference type="PANTHER" id="PTHR13812">
    <property type="entry name" value="KETIMINE REDUCTASE MU-CRYSTALLIN"/>
    <property type="match status" value="1"/>
</dbReference>
<accession>A0ABV3SFU9</accession>
<dbReference type="PIRSF" id="PIRSF001439">
    <property type="entry name" value="CryM"/>
    <property type="match status" value="1"/>
</dbReference>
<evidence type="ECO:0000313" key="3">
    <source>
        <dbReference type="Proteomes" id="UP001556692"/>
    </source>
</evidence>
<dbReference type="PANTHER" id="PTHR13812:SF19">
    <property type="entry name" value="KETIMINE REDUCTASE MU-CRYSTALLIN"/>
    <property type="match status" value="1"/>
</dbReference>
<dbReference type="RefSeq" id="WP_367953493.1">
    <property type="nucleotide sequence ID" value="NZ_JBDPGJ010000002.1"/>
</dbReference>
<dbReference type="NCBIfam" id="NF004793">
    <property type="entry name" value="PRK06141.1"/>
    <property type="match status" value="1"/>
</dbReference>
<comment type="similarity">
    <text evidence="1">Belongs to the ornithine cyclodeaminase/mu-crystallin family.</text>
</comment>